<sequence>MPDFGTELKRRRTSAGMSLTGLAAAVHFTKGYLSKVENGKVRVNRDLAKSCDQALDARGELLALVPENTPRAALQARLPAADLTREPDDAPVVIGTAALAIMGELLKQYRGLARIAAPRLVAPAVRDLALRLQQHLGRRDETVSVLAARAAELAGWIEQEIGDVRAARQWTVQSGELARAAGRDDLVGFAHLRLADIALEAEEHESALAHVVTAGRWFEAGDPWLRGLLAIREARVHALRKDPAGLRAALTSVECMPTGNVGEYGEDSSLDAEVHRAVTEGWALFELGDGSPATSRALQEALETVPMDNPRWRHRVQARLALAQAEAGDVDAASAHVISLADDARVLESATAQLDLRRLRTALGKGNGKKVDEVRALLAEPLGPGRDPARGW</sequence>
<evidence type="ECO:0000313" key="2">
    <source>
        <dbReference type="EMBL" id="RSM35116.1"/>
    </source>
</evidence>
<dbReference type="Pfam" id="PF13560">
    <property type="entry name" value="HTH_31"/>
    <property type="match status" value="1"/>
</dbReference>
<dbReference type="AlphaFoldDB" id="A0A428VWA4"/>
<proteinExistence type="predicted"/>
<feature type="domain" description="HTH cro/C1-type" evidence="1">
    <location>
        <begin position="8"/>
        <end position="62"/>
    </location>
</feature>
<reference evidence="2 3" key="1">
    <citation type="submission" date="2018-05" db="EMBL/GenBank/DDBJ databases">
        <title>Evolution of GPA BGCs.</title>
        <authorList>
            <person name="Waglechner N."/>
            <person name="Wright G.D."/>
        </authorList>
    </citation>
    <scope>NUCLEOTIDE SEQUENCE [LARGE SCALE GENOMIC DNA]</scope>
    <source>
        <strain evidence="2 3">DSM 5908</strain>
    </source>
</reference>
<dbReference type="Proteomes" id="UP000286716">
    <property type="component" value="Unassembled WGS sequence"/>
</dbReference>
<dbReference type="PROSITE" id="PS50943">
    <property type="entry name" value="HTH_CROC1"/>
    <property type="match status" value="1"/>
</dbReference>
<comment type="caution">
    <text evidence="2">The sequence shown here is derived from an EMBL/GenBank/DDBJ whole genome shotgun (WGS) entry which is preliminary data.</text>
</comment>
<dbReference type="OrthoDB" id="581105at2"/>
<dbReference type="Gene3D" id="1.10.260.40">
    <property type="entry name" value="lambda repressor-like DNA-binding domains"/>
    <property type="match status" value="1"/>
</dbReference>
<accession>A0A428VWA4</accession>
<protein>
    <submittedName>
        <fullName evidence="2">XRE family transcriptional regulator</fullName>
    </submittedName>
</protein>
<evidence type="ECO:0000259" key="1">
    <source>
        <dbReference type="PROSITE" id="PS50943"/>
    </source>
</evidence>
<dbReference type="EMBL" id="QHHU01000115">
    <property type="protein sequence ID" value="RSM35116.1"/>
    <property type="molecule type" value="Genomic_DNA"/>
</dbReference>
<evidence type="ECO:0000313" key="3">
    <source>
        <dbReference type="Proteomes" id="UP000286716"/>
    </source>
</evidence>
<gene>
    <name evidence="2" type="ORF">DMA12_45535</name>
</gene>
<dbReference type="InterPro" id="IPR001387">
    <property type="entry name" value="Cro/C1-type_HTH"/>
</dbReference>
<dbReference type="SMART" id="SM00530">
    <property type="entry name" value="HTH_XRE"/>
    <property type="match status" value="1"/>
</dbReference>
<dbReference type="SUPFAM" id="SSF47413">
    <property type="entry name" value="lambda repressor-like DNA-binding domains"/>
    <property type="match status" value="1"/>
</dbReference>
<dbReference type="CDD" id="cd00093">
    <property type="entry name" value="HTH_XRE"/>
    <property type="match status" value="1"/>
</dbReference>
<keyword evidence="3" id="KW-1185">Reference proteome</keyword>
<dbReference type="InterPro" id="IPR010982">
    <property type="entry name" value="Lambda_DNA-bd_dom_sf"/>
</dbReference>
<dbReference type="GO" id="GO:0003677">
    <property type="term" value="F:DNA binding"/>
    <property type="evidence" value="ECO:0007669"/>
    <property type="project" value="InterPro"/>
</dbReference>
<name>A0A428VWA4_AMYBA</name>
<organism evidence="2 3">
    <name type="scientific">Amycolatopsis balhimycina DSM 5908</name>
    <dbReference type="NCBI Taxonomy" id="1081091"/>
    <lineage>
        <taxon>Bacteria</taxon>
        <taxon>Bacillati</taxon>
        <taxon>Actinomycetota</taxon>
        <taxon>Actinomycetes</taxon>
        <taxon>Pseudonocardiales</taxon>
        <taxon>Pseudonocardiaceae</taxon>
        <taxon>Amycolatopsis</taxon>
    </lineage>
</organism>